<dbReference type="Proteomes" id="UP000297982">
    <property type="component" value="Unassembled WGS sequence"/>
</dbReference>
<dbReference type="Pfam" id="PF05239">
    <property type="entry name" value="PRC"/>
    <property type="match status" value="2"/>
</dbReference>
<dbReference type="InterPro" id="IPR027275">
    <property type="entry name" value="PRC-brl_dom"/>
</dbReference>
<dbReference type="InterPro" id="IPR011033">
    <property type="entry name" value="PRC_barrel-like_sf"/>
</dbReference>
<gene>
    <name evidence="3" type="ORF">E4663_00105</name>
</gene>
<reference evidence="3 4" key="1">
    <citation type="journal article" date="2003" name="Int. J. Syst. Evol. Microbiol.">
        <title>Halobacillus salinus sp. nov., isolated from a salt lake on the coast of the East Sea in Korea.</title>
        <authorList>
            <person name="Yoon J.H."/>
            <person name="Kang K.H."/>
            <person name="Park Y.H."/>
        </authorList>
    </citation>
    <scope>NUCLEOTIDE SEQUENCE [LARGE SCALE GENOMIC DNA]</scope>
    <source>
        <strain evidence="3 4">HSL-3</strain>
    </source>
</reference>
<dbReference type="GO" id="GO:0030077">
    <property type="term" value="C:plasma membrane light-harvesting complex"/>
    <property type="evidence" value="ECO:0007669"/>
    <property type="project" value="InterPro"/>
</dbReference>
<evidence type="ECO:0000313" key="4">
    <source>
        <dbReference type="Proteomes" id="UP000297982"/>
    </source>
</evidence>
<keyword evidence="4" id="KW-1185">Reference proteome</keyword>
<feature type="region of interest" description="Disordered" evidence="1">
    <location>
        <begin position="215"/>
        <end position="252"/>
    </location>
</feature>
<dbReference type="GO" id="GO:0019684">
    <property type="term" value="P:photosynthesis, light reaction"/>
    <property type="evidence" value="ECO:0007669"/>
    <property type="project" value="InterPro"/>
</dbReference>
<dbReference type="SUPFAM" id="SSF50346">
    <property type="entry name" value="PRC-barrel domain"/>
    <property type="match status" value="2"/>
</dbReference>
<dbReference type="Gene3D" id="3.90.50.10">
    <property type="entry name" value="Photosynthetic Reaction Center, subunit H, domain 2"/>
    <property type="match status" value="2"/>
</dbReference>
<sequence>MIHNERFIEGYTIHATDGELGKVDAFLFDDEKWVVRYLVVDTRKWLFGRKVLISPISIQDIHHEEEHISVDLTKEQVKDSPDIDTEQPVSREQEAKVNMFFDWGSYWGEPGIWGSGVYPAELAQQEAMEMAEEEGPESHVRKTSEVIGYEVADRDSEAAGQVDNFLVDDETWKIRYVLIRFTDGEEERIVPVEAERITGISWPDKKVHASIEKSALSNAPTYNPENPLDDDFKRKVHDAFAGTGTMSQQDKK</sequence>
<name>A0A4Z0H2P3_9BACI</name>
<dbReference type="AlphaFoldDB" id="A0A4Z0H2P3"/>
<evidence type="ECO:0000259" key="2">
    <source>
        <dbReference type="Pfam" id="PF05239"/>
    </source>
</evidence>
<proteinExistence type="predicted"/>
<evidence type="ECO:0000256" key="1">
    <source>
        <dbReference type="SAM" id="MobiDB-lite"/>
    </source>
</evidence>
<evidence type="ECO:0000313" key="3">
    <source>
        <dbReference type="EMBL" id="TGB03445.1"/>
    </source>
</evidence>
<comment type="caution">
    <text evidence="3">The sequence shown here is derived from an EMBL/GenBank/DDBJ whole genome shotgun (WGS) entry which is preliminary data.</text>
</comment>
<dbReference type="STRING" id="192814.GCA_900166575_00314"/>
<dbReference type="InterPro" id="IPR014747">
    <property type="entry name" value="Bac_photo_RC_H_C"/>
</dbReference>
<dbReference type="EMBL" id="SRJC01000001">
    <property type="protein sequence ID" value="TGB03445.1"/>
    <property type="molecule type" value="Genomic_DNA"/>
</dbReference>
<feature type="compositionally biased region" description="Polar residues" evidence="1">
    <location>
        <begin position="215"/>
        <end position="224"/>
    </location>
</feature>
<organism evidence="3 4">
    <name type="scientific">Halobacillus salinus</name>
    <dbReference type="NCBI Taxonomy" id="192814"/>
    <lineage>
        <taxon>Bacteria</taxon>
        <taxon>Bacillati</taxon>
        <taxon>Bacillota</taxon>
        <taxon>Bacilli</taxon>
        <taxon>Bacillales</taxon>
        <taxon>Bacillaceae</taxon>
        <taxon>Halobacillus</taxon>
    </lineage>
</organism>
<feature type="domain" description="PRC-barrel" evidence="2">
    <location>
        <begin position="143"/>
        <end position="197"/>
    </location>
</feature>
<protein>
    <submittedName>
        <fullName evidence="3">PRC-barrel domain containing protein</fullName>
    </submittedName>
</protein>
<feature type="domain" description="PRC-barrel" evidence="2">
    <location>
        <begin position="13"/>
        <end position="76"/>
    </location>
</feature>
<dbReference type="RefSeq" id="WP_135326178.1">
    <property type="nucleotide sequence ID" value="NZ_SRJC01000001.1"/>
</dbReference>
<accession>A0A4Z0H2P3</accession>